<reference evidence="13" key="1">
    <citation type="submission" date="2012-07" db="EMBL/GenBank/DDBJ databases">
        <title>Genome of the Chinese tree shrew, a rising model animal genetically related to primates.</title>
        <authorList>
            <person name="Zhang G."/>
            <person name="Fan Y."/>
            <person name="Yao Y."/>
            <person name="Huang Z."/>
        </authorList>
    </citation>
    <scope>NUCLEOTIDE SEQUENCE [LARGE SCALE GENOMIC DNA]</scope>
</reference>
<dbReference type="PROSITE" id="PS50102">
    <property type="entry name" value="RRM"/>
    <property type="match status" value="2"/>
</dbReference>
<keyword evidence="5" id="KW-0677">Repeat</keyword>
<evidence type="ECO:0000256" key="8">
    <source>
        <dbReference type="ARBA" id="ARBA00023242"/>
    </source>
</evidence>
<evidence type="ECO:0000256" key="6">
    <source>
        <dbReference type="ARBA" id="ARBA00022884"/>
    </source>
</evidence>
<organism evidence="12 13">
    <name type="scientific">Tupaia chinensis</name>
    <name type="common">Chinese tree shrew</name>
    <name type="synonym">Tupaia belangeri chinensis</name>
    <dbReference type="NCBI Taxonomy" id="246437"/>
    <lineage>
        <taxon>Eukaryota</taxon>
        <taxon>Metazoa</taxon>
        <taxon>Chordata</taxon>
        <taxon>Craniata</taxon>
        <taxon>Vertebrata</taxon>
        <taxon>Euteleostomi</taxon>
        <taxon>Mammalia</taxon>
        <taxon>Eutheria</taxon>
        <taxon>Euarchontoglires</taxon>
        <taxon>Scandentia</taxon>
        <taxon>Tupaiidae</taxon>
        <taxon>Tupaia</taxon>
    </lineage>
</organism>
<evidence type="ECO:0000256" key="1">
    <source>
        <dbReference type="ARBA" id="ARBA00004604"/>
    </source>
</evidence>
<feature type="region of interest" description="Disordered" evidence="10">
    <location>
        <begin position="138"/>
        <end position="159"/>
    </location>
</feature>
<dbReference type="Gene3D" id="3.30.70.330">
    <property type="match status" value="3"/>
</dbReference>
<dbReference type="FunFam" id="3.30.70.330:FF:000278">
    <property type="entry name" value="Nucleolin"/>
    <property type="match status" value="1"/>
</dbReference>
<dbReference type="GO" id="GO:0003677">
    <property type="term" value="F:DNA binding"/>
    <property type="evidence" value="ECO:0007669"/>
    <property type="project" value="UniProtKB-KW"/>
</dbReference>
<protein>
    <recommendedName>
        <fullName evidence="2">Nucleolin</fullName>
    </recommendedName>
</protein>
<dbReference type="InterPro" id="IPR012677">
    <property type="entry name" value="Nucleotide-bd_a/b_plait_sf"/>
</dbReference>
<gene>
    <name evidence="12" type="ORF">TREES_T100011603</name>
</gene>
<dbReference type="InterPro" id="IPR000504">
    <property type="entry name" value="RRM_dom"/>
</dbReference>
<dbReference type="InterPro" id="IPR050441">
    <property type="entry name" value="RBM"/>
</dbReference>
<evidence type="ECO:0000256" key="5">
    <source>
        <dbReference type="ARBA" id="ARBA00022737"/>
    </source>
</evidence>
<evidence type="ECO:0000313" key="13">
    <source>
        <dbReference type="Proteomes" id="UP000011518"/>
    </source>
</evidence>
<evidence type="ECO:0000256" key="9">
    <source>
        <dbReference type="PROSITE-ProRule" id="PRU00176"/>
    </source>
</evidence>
<feature type="compositionally biased region" description="Polar residues" evidence="10">
    <location>
        <begin position="147"/>
        <end position="159"/>
    </location>
</feature>
<keyword evidence="7" id="KW-0238">DNA-binding</keyword>
<feature type="domain" description="RRM" evidence="11">
    <location>
        <begin position="70"/>
        <end position="144"/>
    </location>
</feature>
<accession>L9L5H1</accession>
<evidence type="ECO:0000256" key="7">
    <source>
        <dbReference type="ARBA" id="ARBA00023125"/>
    </source>
</evidence>
<dbReference type="Proteomes" id="UP000011518">
    <property type="component" value="Unassembled WGS sequence"/>
</dbReference>
<dbReference type="SUPFAM" id="SSF54928">
    <property type="entry name" value="RNA-binding domain, RBD"/>
    <property type="match status" value="2"/>
</dbReference>
<dbReference type="GO" id="GO:0003723">
    <property type="term" value="F:RNA binding"/>
    <property type="evidence" value="ECO:0007669"/>
    <property type="project" value="UniProtKB-UniRule"/>
</dbReference>
<sequence length="227" mass="25420">MEIGIVSKDGKSKGIAYIDIKTEADSEKTLEEKQRTEIDGQSISLYYTGEEGQNQDYRGGNNSTWSGESKTLVLSNLSYNATKETLQEVFEKATFIKVPQSQNSKSKRYAFIEFASFEDAKEVLNSCNKREIEGRAIRLELQGPRGSPNTRSPEPSKTLSKVCLRIPPKETLKESFEGSICARIVTIRETGSSKRFGFVDFNSEEDAKAAKEDMEDGETDRNKVTLD</sequence>
<evidence type="ECO:0000256" key="10">
    <source>
        <dbReference type="SAM" id="MobiDB-lite"/>
    </source>
</evidence>
<keyword evidence="6 9" id="KW-0694">RNA-binding</keyword>
<evidence type="ECO:0000313" key="12">
    <source>
        <dbReference type="EMBL" id="ELW70218.1"/>
    </source>
</evidence>
<keyword evidence="3" id="KW-0488">Methylation</keyword>
<dbReference type="PANTHER" id="PTHR48034">
    <property type="entry name" value="TRANSFORMER-2 SEX-DETERMINING PROTEIN-RELATED"/>
    <property type="match status" value="1"/>
</dbReference>
<keyword evidence="4" id="KW-0597">Phosphoprotein</keyword>
<dbReference type="STRING" id="246437.L9L5H1"/>
<evidence type="ECO:0000259" key="11">
    <source>
        <dbReference type="PROSITE" id="PS50102"/>
    </source>
</evidence>
<evidence type="ECO:0000256" key="2">
    <source>
        <dbReference type="ARBA" id="ARBA00017108"/>
    </source>
</evidence>
<dbReference type="SMART" id="SM00360">
    <property type="entry name" value="RRM"/>
    <property type="match status" value="2"/>
</dbReference>
<dbReference type="AlphaFoldDB" id="L9L5H1"/>
<evidence type="ECO:0000256" key="3">
    <source>
        <dbReference type="ARBA" id="ARBA00022481"/>
    </source>
</evidence>
<comment type="subcellular location">
    <subcellularLocation>
        <location evidence="1">Nucleus</location>
        <location evidence="1">Nucleolus</location>
    </subcellularLocation>
</comment>
<dbReference type="EMBL" id="KB320503">
    <property type="protein sequence ID" value="ELW70218.1"/>
    <property type="molecule type" value="Genomic_DNA"/>
</dbReference>
<keyword evidence="8" id="KW-0539">Nucleus</keyword>
<keyword evidence="13" id="KW-1185">Reference proteome</keyword>
<dbReference type="GO" id="GO:0005730">
    <property type="term" value="C:nucleolus"/>
    <property type="evidence" value="ECO:0007669"/>
    <property type="project" value="UniProtKB-SubCell"/>
</dbReference>
<reference evidence="13" key="2">
    <citation type="journal article" date="2013" name="Nat. Commun.">
        <title>Genome of the Chinese tree shrew.</title>
        <authorList>
            <person name="Fan Y."/>
            <person name="Huang Z.Y."/>
            <person name="Cao C.C."/>
            <person name="Chen C.S."/>
            <person name="Chen Y.X."/>
            <person name="Fan D.D."/>
            <person name="He J."/>
            <person name="Hou H.L."/>
            <person name="Hu L."/>
            <person name="Hu X.T."/>
            <person name="Jiang X.T."/>
            <person name="Lai R."/>
            <person name="Lang Y.S."/>
            <person name="Liang B."/>
            <person name="Liao S.G."/>
            <person name="Mu D."/>
            <person name="Ma Y.Y."/>
            <person name="Niu Y.Y."/>
            <person name="Sun X.Q."/>
            <person name="Xia J.Q."/>
            <person name="Xiao J."/>
            <person name="Xiong Z.Q."/>
            <person name="Xu L."/>
            <person name="Yang L."/>
            <person name="Zhang Y."/>
            <person name="Zhao W."/>
            <person name="Zhao X.D."/>
            <person name="Zheng Y.T."/>
            <person name="Zhou J.M."/>
            <person name="Zhu Y.B."/>
            <person name="Zhang G.J."/>
            <person name="Wang J."/>
            <person name="Yao Y.G."/>
        </authorList>
    </citation>
    <scope>NUCLEOTIDE SEQUENCE [LARGE SCALE GENOMIC DNA]</scope>
</reference>
<proteinExistence type="predicted"/>
<dbReference type="InParanoid" id="L9L5H1"/>
<feature type="region of interest" description="Disordered" evidence="10">
    <location>
        <begin position="206"/>
        <end position="227"/>
    </location>
</feature>
<feature type="domain" description="RRM" evidence="11">
    <location>
        <begin position="169"/>
        <end position="227"/>
    </location>
</feature>
<dbReference type="InterPro" id="IPR035979">
    <property type="entry name" value="RBD_domain_sf"/>
</dbReference>
<name>L9L5H1_TUPCH</name>
<dbReference type="Pfam" id="PF00076">
    <property type="entry name" value="RRM_1"/>
    <property type="match status" value="2"/>
</dbReference>
<evidence type="ECO:0000256" key="4">
    <source>
        <dbReference type="ARBA" id="ARBA00022553"/>
    </source>
</evidence>